<evidence type="ECO:0000313" key="10">
    <source>
        <dbReference type="EMBL" id="KAL3733566.1"/>
    </source>
</evidence>
<dbReference type="EMBL" id="JBJKBG010000006">
    <property type="protein sequence ID" value="KAL3733567.1"/>
    <property type="molecule type" value="Genomic_DNA"/>
</dbReference>
<feature type="domain" description="Disease resistance protein At4g27190-like leucine-rich repeats" evidence="9">
    <location>
        <begin position="889"/>
        <end position="1000"/>
    </location>
</feature>
<evidence type="ECO:0000256" key="6">
    <source>
        <dbReference type="ARBA" id="ARBA00022840"/>
    </source>
</evidence>
<evidence type="ECO:0000256" key="4">
    <source>
        <dbReference type="ARBA" id="ARBA00022741"/>
    </source>
</evidence>
<proteinExistence type="inferred from homology"/>
<dbReference type="Gene3D" id="3.80.10.10">
    <property type="entry name" value="Ribonuclease Inhibitor"/>
    <property type="match status" value="1"/>
</dbReference>
<evidence type="ECO:0000256" key="5">
    <source>
        <dbReference type="ARBA" id="ARBA00022821"/>
    </source>
</evidence>
<dbReference type="PANTHER" id="PTHR33463">
    <property type="entry name" value="NB-ARC DOMAIN-CONTAINING PROTEIN-RELATED"/>
    <property type="match status" value="1"/>
</dbReference>
<dbReference type="GO" id="GO:0005524">
    <property type="term" value="F:ATP binding"/>
    <property type="evidence" value="ECO:0007669"/>
    <property type="project" value="UniProtKB-KW"/>
</dbReference>
<evidence type="ECO:0000313" key="11">
    <source>
        <dbReference type="Proteomes" id="UP001634007"/>
    </source>
</evidence>
<dbReference type="Pfam" id="PF13855">
    <property type="entry name" value="LRR_8"/>
    <property type="match status" value="1"/>
</dbReference>
<dbReference type="EMBL" id="JBJKBG010000006">
    <property type="protein sequence ID" value="KAL3733566.1"/>
    <property type="molecule type" value="Genomic_DNA"/>
</dbReference>
<dbReference type="Gene3D" id="1.10.8.430">
    <property type="entry name" value="Helical domain of apoptotic protease-activating factors"/>
    <property type="match status" value="1"/>
</dbReference>
<evidence type="ECO:0000256" key="1">
    <source>
        <dbReference type="ARBA" id="ARBA00008894"/>
    </source>
</evidence>
<dbReference type="PANTHER" id="PTHR33463:SF221">
    <property type="entry name" value="LEUCINE-RICH REPEAT DOMAIN, L DOMAIN-CONTAINING PROTEIN"/>
    <property type="match status" value="1"/>
</dbReference>
<dbReference type="SUPFAM" id="SSF52058">
    <property type="entry name" value="L domain-like"/>
    <property type="match status" value="1"/>
</dbReference>
<keyword evidence="11" id="KW-1185">Reference proteome</keyword>
<keyword evidence="7" id="KW-0175">Coiled coil</keyword>
<evidence type="ECO:0000256" key="3">
    <source>
        <dbReference type="ARBA" id="ARBA00022737"/>
    </source>
</evidence>
<dbReference type="InterPro" id="IPR050905">
    <property type="entry name" value="Plant_NBS-LRR"/>
</dbReference>
<comment type="caution">
    <text evidence="10">The sequence shown here is derived from an EMBL/GenBank/DDBJ whole genome shotgun (WGS) entry which is preliminary data.</text>
</comment>
<dbReference type="SUPFAM" id="SSF52540">
    <property type="entry name" value="P-loop containing nucleoside triphosphate hydrolases"/>
    <property type="match status" value="1"/>
</dbReference>
<dbReference type="InterPro" id="IPR057135">
    <property type="entry name" value="At4g27190-like_LRR"/>
</dbReference>
<keyword evidence="3" id="KW-0677">Repeat</keyword>
<dbReference type="AlphaFoldDB" id="A0ABD3K682"/>
<dbReference type="Pfam" id="PF00931">
    <property type="entry name" value="NB-ARC"/>
    <property type="match status" value="1"/>
</dbReference>
<dbReference type="InterPro" id="IPR042197">
    <property type="entry name" value="Apaf_helical"/>
</dbReference>
<keyword evidence="2" id="KW-0433">Leucine-rich repeat</keyword>
<name>A0ABD3K682_EUCGL</name>
<keyword evidence="6" id="KW-0067">ATP-binding</keyword>
<keyword evidence="5" id="KW-0611">Plant defense</keyword>
<keyword evidence="4" id="KW-0547">Nucleotide-binding</keyword>
<evidence type="ECO:0000256" key="7">
    <source>
        <dbReference type="SAM" id="Coils"/>
    </source>
</evidence>
<gene>
    <name evidence="10" type="ORF">ACJRO7_023002</name>
</gene>
<dbReference type="GO" id="GO:0006952">
    <property type="term" value="P:defense response"/>
    <property type="evidence" value="ECO:0007669"/>
    <property type="project" value="UniProtKB-KW"/>
</dbReference>
<dbReference type="Pfam" id="PF23247">
    <property type="entry name" value="LRR_RPS2"/>
    <property type="match status" value="1"/>
</dbReference>
<dbReference type="Gene3D" id="3.40.50.300">
    <property type="entry name" value="P-loop containing nucleotide triphosphate hydrolases"/>
    <property type="match status" value="1"/>
</dbReference>
<sequence length="1052" mass="117802">MLSPTFKLWELVELEKWKCKFCGYEYDGGETQIMAHFAGDGGYGIHGCKVIDARVRSEALKALPGERAVELSKRQGNVEEGLHQPVTASNVDTSRQTSTAAVPYLSSGAGSLAFLPLLEMPAQSLPASTNMPLPLISEEGGPCTRVPHGVRAHGAAAKIHPGTRRLAATYNTALKGKLEEVINSHQADMNKLKSKWRRMEEEYRSAARAIREGISFLPEKLAEVEELRKEVEEIFLLPERFRQQSMAVARHSETSPSVTIELVGKETQGKVNEIFSCLTQDNVSVIGVYGMGGVGKTAILRHVYNRLLEDLALDVFWVAVPQEFSVYSLQEEIAKAVGLDNLSNEKDVKRRAGLVHGHLNVKNRSILILDGLWMHFKVEDVGIPVETGKLKLVVTTRSLDVCHMMLCQKQIKIELLDMEDSWRLFSKKLCFAGELPREVAQIARSLLDRCYGLPLGIIEIATRLRGVERLDEWRGMLGKLEESTAELDVFKRLQLSYLNLGNDQVQQCFLHLILCFGEVLVVSKCYREELIDSFIDEGLLGGIATRKGLHDQGNAVLDKIRGACLLDPEKEYQSLHPLTRGMALGIVTSTTHMVKACVGLKEIPEEVIWTDHLEKVFLQGNEIEEIPYSISPNCPKLTRLSLNGNVTLKVIHESFFRHLKGLTVLDLSNTGISELPDSIFQLESLEALLLRSCEALRFIPYIGKLGSLRKLDLQGCESLEEVPDGMEMLVNLRYLALDGTKIETLPEGVLGKLVNLQYLAIEKLRTGEEEKLAEVEALYCSVANVEAFNACVGYLERRSCRWYRLAMGAPDNCRLWFMDETERSILIDSCDRIAARVDGTSGDGCALIPESVQSLELSRCHEMKRVMEWERLTSLFPNLKEIMINRCEKLEEIIHGPLPSGATCHLTYLGVNGCDNMKRVLLTQDMLVHLPFLHAISVKDCKGIEAIIGIVAKTTHCSFPRLMHLILRNLPKLKSICDGTMSCDSLGYISIENCLKLKRIPLQLPLPLLDNGLPSPPPSLREVWINQQTWESLEWDHPLARSSLEHFVKFLD</sequence>
<feature type="domain" description="NB-ARC" evidence="8">
    <location>
        <begin position="269"/>
        <end position="428"/>
    </location>
</feature>
<dbReference type="InterPro" id="IPR027417">
    <property type="entry name" value="P-loop_NTPase"/>
</dbReference>
<dbReference type="Proteomes" id="UP001634007">
    <property type="component" value="Unassembled WGS sequence"/>
</dbReference>
<dbReference type="InterPro" id="IPR003591">
    <property type="entry name" value="Leu-rich_rpt_typical-subtyp"/>
</dbReference>
<dbReference type="InterPro" id="IPR001611">
    <property type="entry name" value="Leu-rich_rpt"/>
</dbReference>
<feature type="coiled-coil region" evidence="7">
    <location>
        <begin position="175"/>
        <end position="209"/>
    </location>
</feature>
<evidence type="ECO:0000259" key="8">
    <source>
        <dbReference type="Pfam" id="PF00931"/>
    </source>
</evidence>
<dbReference type="PROSITE" id="PS51450">
    <property type="entry name" value="LRR"/>
    <property type="match status" value="1"/>
</dbReference>
<dbReference type="SMART" id="SM00369">
    <property type="entry name" value="LRR_TYP"/>
    <property type="match status" value="2"/>
</dbReference>
<organism evidence="10 11">
    <name type="scientific">Eucalyptus globulus</name>
    <name type="common">Tasmanian blue gum</name>
    <dbReference type="NCBI Taxonomy" id="34317"/>
    <lineage>
        <taxon>Eukaryota</taxon>
        <taxon>Viridiplantae</taxon>
        <taxon>Streptophyta</taxon>
        <taxon>Embryophyta</taxon>
        <taxon>Tracheophyta</taxon>
        <taxon>Spermatophyta</taxon>
        <taxon>Magnoliopsida</taxon>
        <taxon>eudicotyledons</taxon>
        <taxon>Gunneridae</taxon>
        <taxon>Pentapetalae</taxon>
        <taxon>rosids</taxon>
        <taxon>malvids</taxon>
        <taxon>Myrtales</taxon>
        <taxon>Myrtaceae</taxon>
        <taxon>Myrtoideae</taxon>
        <taxon>Eucalypteae</taxon>
        <taxon>Eucalyptus</taxon>
    </lineage>
</organism>
<dbReference type="InterPro" id="IPR032675">
    <property type="entry name" value="LRR_dom_sf"/>
</dbReference>
<dbReference type="InterPro" id="IPR002182">
    <property type="entry name" value="NB-ARC"/>
</dbReference>
<comment type="similarity">
    <text evidence="1">Belongs to the disease resistance NB-LRR family.</text>
</comment>
<accession>A0ABD3K682</accession>
<evidence type="ECO:0008006" key="12">
    <source>
        <dbReference type="Google" id="ProtNLM"/>
    </source>
</evidence>
<evidence type="ECO:0000259" key="9">
    <source>
        <dbReference type="Pfam" id="PF23247"/>
    </source>
</evidence>
<dbReference type="PRINTS" id="PR00364">
    <property type="entry name" value="DISEASERSIST"/>
</dbReference>
<evidence type="ECO:0000256" key="2">
    <source>
        <dbReference type="ARBA" id="ARBA00022614"/>
    </source>
</evidence>
<reference evidence="10 11" key="1">
    <citation type="submission" date="2024-11" db="EMBL/GenBank/DDBJ databases">
        <title>Chromosome-level genome assembly of Eucalyptus globulus Labill. provides insights into its genome evolution.</title>
        <authorList>
            <person name="Li X."/>
        </authorList>
    </citation>
    <scope>NUCLEOTIDE SEQUENCE [LARGE SCALE GENOMIC DNA]</scope>
    <source>
        <strain evidence="10">CL2024</strain>
        <tissue evidence="10">Fresh tender leaves</tissue>
    </source>
</reference>
<protein>
    <recommendedName>
        <fullName evidence="12">NB-ARC domain-containing protein</fullName>
    </recommendedName>
</protein>